<dbReference type="Gene3D" id="3.40.50.2300">
    <property type="match status" value="1"/>
</dbReference>
<dbReference type="EMBL" id="LOHF01000010">
    <property type="protein sequence ID" value="OUM73415.1"/>
    <property type="molecule type" value="Genomic_DNA"/>
</dbReference>
<evidence type="ECO:0000313" key="1">
    <source>
        <dbReference type="EMBL" id="OUM73415.1"/>
    </source>
</evidence>
<dbReference type="PANTHER" id="PTHR35271">
    <property type="entry name" value="ABC TRANSPORTER, SUBSTRATE-BINDING LIPOPROTEIN-RELATED"/>
    <property type="match status" value="1"/>
</dbReference>
<proteinExistence type="predicted"/>
<protein>
    <submittedName>
        <fullName evidence="1">ABC transporter substrate-binding protein</fullName>
    </submittedName>
</protein>
<reference evidence="1 2" key="1">
    <citation type="journal article" date="2017" name="Syst. Appl. Microbiol.">
        <title>Pseudomonas caspiana sp. nov., a citrus pathogen in the Pseudomonas syringae phylogenetic group.</title>
        <authorList>
            <person name="Busquets A."/>
            <person name="Gomila M."/>
            <person name="Beiki F."/>
            <person name="Mulet M."/>
            <person name="Rahimian H."/>
            <person name="Garcia-Valdes E."/>
            <person name="Lalucat J."/>
        </authorList>
    </citation>
    <scope>NUCLEOTIDE SEQUENCE [LARGE SCALE GENOMIC DNA]</scope>
    <source>
        <strain evidence="1 2">FBF102</strain>
    </source>
</reference>
<accession>A0A1Y3P0R7</accession>
<organism evidence="1 2">
    <name type="scientific">Pseudomonas caspiana</name>
    <dbReference type="NCBI Taxonomy" id="1451454"/>
    <lineage>
        <taxon>Bacteria</taxon>
        <taxon>Pseudomonadati</taxon>
        <taxon>Pseudomonadota</taxon>
        <taxon>Gammaproteobacteria</taxon>
        <taxon>Pseudomonadales</taxon>
        <taxon>Pseudomonadaceae</taxon>
        <taxon>Pseudomonas</taxon>
    </lineage>
</organism>
<dbReference type="PANTHER" id="PTHR35271:SF1">
    <property type="entry name" value="ABC TRANSPORTER, SUBSTRATE-BINDING LIPOPROTEIN"/>
    <property type="match status" value="1"/>
</dbReference>
<keyword evidence="2" id="KW-1185">Reference proteome</keyword>
<dbReference type="Proteomes" id="UP000195440">
    <property type="component" value="Unassembled WGS sequence"/>
</dbReference>
<gene>
    <name evidence="1" type="ORF">AUC60_13265</name>
</gene>
<evidence type="ECO:0000313" key="2">
    <source>
        <dbReference type="Proteomes" id="UP000195440"/>
    </source>
</evidence>
<dbReference type="InterPro" id="IPR007487">
    <property type="entry name" value="ABC_transpt-TYRBP-like"/>
</dbReference>
<comment type="caution">
    <text evidence="1">The sequence shown here is derived from an EMBL/GenBank/DDBJ whole genome shotgun (WGS) entry which is preliminary data.</text>
</comment>
<name>A0A1Y3P0R7_9PSED</name>
<sequence length="316" mass="34777">MIIAVTGRTGMDTAVAFLGRFLRCTAIAALMWVNCSAASAAEILLTAARTSPSIQSFVNELSLRRPSDQIRFVETDKMPSPGKISEHTRLVLLDTASLDWRLGDSEGPRALVLRVSRIQAHERLGEKRPPALSLLWSDPPVTRQLLLIRHLMPQAREIGVLFNNKSQFLLKELRHAALSMGLRVISQPWTPNAESQSLQSLLSRSDVLLGLDDPDLYNASTAKKLLLSSYAHQQALLGPNAAFVKAGSLASTYSDEVDWLDTLDALLNKTPEQWPRAQYPRHFKVLSNPRVAQSLGIIAIDDAAVTTSLSQAEQQP</sequence>
<dbReference type="AlphaFoldDB" id="A0A1Y3P0R7"/>